<sequence>IGLLWLFCLHQSWSRYSSAAVHPTEKLAFILAHDGPGVTVSAIIVVATTMLGAAIAPQRHMESTMVAMSAAVAILFIFLIMFVSVFVYVGGRREAKGVKWYQCFTTGDTHFTAPNLSDFDSSSLFSLHDRLIDTRPSVARALGDRLIARNSRYPIVIVCTIVLIFAIWGCINMKIDMREEHFLPSAAPARCFLEEYREMFGKTTQFVEVVIDDPVEYDDEQIRDSILEMMDSAVSSGYASRAISWLAEFAKFEKNTIYDINADTFVPVVNLVFLETDPYKRFTSDITFDRHQTQITRSRMYLELTQKGVDERVSLVQSLLAKSRDYHLPISVRAPFTMSLKHDVSVLSSGLFVFGISLVCLFVLSILLLGQPALTCVLVFTSVAVFVETIGYATHWGVPMNVITVTMAISANMLTSVVVMAFSYSYSVSGKQQMRAGVRIQYSFQATFLPVVFACLVPVITYLPLFAVDAPIINHIFKILLVNSIATLLHYLFFLPNVYQHTSYTYSVPQSIVTGGPPNYLAIAGPPPAPSYAGDYVRTHVGRSSRPSRTRRASESSATPSETPRQRRNSRKGSRDDSIYEAPPSPALTAKARAEDRQMDSKQ</sequence>
<feature type="transmembrane region" description="Helical" evidence="3">
    <location>
        <begin position="446"/>
        <end position="468"/>
    </location>
</feature>
<feature type="transmembrane region" description="Helical" evidence="3">
    <location>
        <begin position="480"/>
        <end position="499"/>
    </location>
</feature>
<feature type="compositionally biased region" description="Basic and acidic residues" evidence="2">
    <location>
        <begin position="592"/>
        <end position="603"/>
    </location>
</feature>
<feature type="compositionally biased region" description="Basic residues" evidence="2">
    <location>
        <begin position="541"/>
        <end position="551"/>
    </location>
</feature>
<dbReference type="PROSITE" id="PS50156">
    <property type="entry name" value="SSD"/>
    <property type="match status" value="1"/>
</dbReference>
<keyword evidence="6" id="KW-1185">Reference proteome</keyword>
<dbReference type="OrthoDB" id="5854469at2759"/>
<feature type="transmembrane region" description="Helical" evidence="3">
    <location>
        <begin position="68"/>
        <end position="89"/>
    </location>
</feature>
<dbReference type="InterPro" id="IPR051697">
    <property type="entry name" value="Patched_domain-protein"/>
</dbReference>
<dbReference type="PANTHER" id="PTHR10796:SF187">
    <property type="entry name" value="SSD DOMAIN-CONTAINING PROTEIN"/>
    <property type="match status" value="1"/>
</dbReference>
<feature type="transmembrane region" description="Helical" evidence="3">
    <location>
        <begin position="405"/>
        <end position="426"/>
    </location>
</feature>
<dbReference type="EMBL" id="KZ345220">
    <property type="protein sequence ID" value="PIO74803.1"/>
    <property type="molecule type" value="Genomic_DNA"/>
</dbReference>
<reference evidence="5 6" key="1">
    <citation type="submission" date="2015-09" db="EMBL/GenBank/DDBJ databases">
        <title>Draft genome of the parasitic nematode Teladorsagia circumcincta isolate WARC Sus (inbred).</title>
        <authorList>
            <person name="Mitreva M."/>
        </authorList>
    </citation>
    <scope>NUCLEOTIDE SEQUENCE [LARGE SCALE GENOMIC DNA]</scope>
    <source>
        <strain evidence="5 6">S</strain>
    </source>
</reference>
<feature type="region of interest" description="Disordered" evidence="2">
    <location>
        <begin position="541"/>
        <end position="603"/>
    </location>
</feature>
<feature type="transmembrane region" description="Helical" evidence="3">
    <location>
        <begin position="346"/>
        <end position="366"/>
    </location>
</feature>
<feature type="non-terminal residue" evidence="5">
    <location>
        <position position="1"/>
    </location>
</feature>
<dbReference type="GO" id="GO:0030659">
    <property type="term" value="C:cytoplasmic vesicle membrane"/>
    <property type="evidence" value="ECO:0007669"/>
    <property type="project" value="TreeGrafter"/>
</dbReference>
<dbReference type="SUPFAM" id="SSF82866">
    <property type="entry name" value="Multidrug efflux transporter AcrB transmembrane domain"/>
    <property type="match status" value="1"/>
</dbReference>
<keyword evidence="3" id="KW-1133">Transmembrane helix</keyword>
<dbReference type="InterPro" id="IPR000731">
    <property type="entry name" value="SSD"/>
</dbReference>
<feature type="transmembrane region" description="Helical" evidence="3">
    <location>
        <begin position="372"/>
        <end position="393"/>
    </location>
</feature>
<keyword evidence="3" id="KW-0472">Membrane</keyword>
<dbReference type="GO" id="GO:0005886">
    <property type="term" value="C:plasma membrane"/>
    <property type="evidence" value="ECO:0007669"/>
    <property type="project" value="TreeGrafter"/>
</dbReference>
<comment type="similarity">
    <text evidence="1">Belongs to the patched family.</text>
</comment>
<dbReference type="PANTHER" id="PTHR10796">
    <property type="entry name" value="PATCHED-RELATED"/>
    <property type="match status" value="1"/>
</dbReference>
<evidence type="ECO:0000313" key="6">
    <source>
        <dbReference type="Proteomes" id="UP000230423"/>
    </source>
</evidence>
<evidence type="ECO:0000256" key="1">
    <source>
        <dbReference type="ARBA" id="ARBA00005585"/>
    </source>
</evidence>
<dbReference type="GO" id="GO:0006897">
    <property type="term" value="P:endocytosis"/>
    <property type="evidence" value="ECO:0007669"/>
    <property type="project" value="TreeGrafter"/>
</dbReference>
<dbReference type="AlphaFoldDB" id="A0A2G9UX99"/>
<evidence type="ECO:0000313" key="5">
    <source>
        <dbReference type="EMBL" id="PIO74803.1"/>
    </source>
</evidence>
<feature type="transmembrane region" description="Helical" evidence="3">
    <location>
        <begin position="153"/>
        <end position="171"/>
    </location>
</feature>
<gene>
    <name evidence="5" type="ORF">TELCIR_03177</name>
</gene>
<evidence type="ECO:0000259" key="4">
    <source>
        <dbReference type="PROSITE" id="PS50156"/>
    </source>
</evidence>
<evidence type="ECO:0000256" key="3">
    <source>
        <dbReference type="SAM" id="Phobius"/>
    </source>
</evidence>
<protein>
    <recommendedName>
        <fullName evidence="4">SSD domain-containing protein</fullName>
    </recommendedName>
</protein>
<accession>A0A2G9UX99</accession>
<proteinExistence type="inferred from homology"/>
<dbReference type="Proteomes" id="UP000230423">
    <property type="component" value="Unassembled WGS sequence"/>
</dbReference>
<dbReference type="GO" id="GO:0018996">
    <property type="term" value="P:molting cycle, collagen and cuticulin-based cuticle"/>
    <property type="evidence" value="ECO:0007669"/>
    <property type="project" value="TreeGrafter"/>
</dbReference>
<feature type="domain" description="SSD" evidence="4">
    <location>
        <begin position="1"/>
        <end position="89"/>
    </location>
</feature>
<evidence type="ECO:0000256" key="2">
    <source>
        <dbReference type="SAM" id="MobiDB-lite"/>
    </source>
</evidence>
<dbReference type="Gene3D" id="1.20.1640.10">
    <property type="entry name" value="Multidrug efflux transporter AcrB transmembrane domain"/>
    <property type="match status" value="1"/>
</dbReference>
<keyword evidence="3" id="KW-0812">Transmembrane</keyword>
<name>A0A2G9UX99_TELCI</name>
<feature type="transmembrane region" description="Helical" evidence="3">
    <location>
        <begin position="35"/>
        <end position="56"/>
    </location>
</feature>
<organism evidence="5 6">
    <name type="scientific">Teladorsagia circumcincta</name>
    <name type="common">Brown stomach worm</name>
    <name type="synonym">Ostertagia circumcincta</name>
    <dbReference type="NCBI Taxonomy" id="45464"/>
    <lineage>
        <taxon>Eukaryota</taxon>
        <taxon>Metazoa</taxon>
        <taxon>Ecdysozoa</taxon>
        <taxon>Nematoda</taxon>
        <taxon>Chromadorea</taxon>
        <taxon>Rhabditida</taxon>
        <taxon>Rhabditina</taxon>
        <taxon>Rhabditomorpha</taxon>
        <taxon>Strongyloidea</taxon>
        <taxon>Trichostrongylidae</taxon>
        <taxon>Teladorsagia</taxon>
    </lineage>
</organism>